<dbReference type="Proteomes" id="UP000662986">
    <property type="component" value="Chromosome"/>
</dbReference>
<dbReference type="EMBL" id="CP070619">
    <property type="protein sequence ID" value="QSE88921.1"/>
    <property type="molecule type" value="Genomic_DNA"/>
</dbReference>
<feature type="coiled-coil region" evidence="1">
    <location>
        <begin position="14"/>
        <end position="41"/>
    </location>
</feature>
<keyword evidence="3" id="KW-1185">Reference proteome</keyword>
<sequence>MTFDELPIEWQQRIKRLRTHSARYRTQRNELREQLSALTNTHKDNNA</sequence>
<reference evidence="2 3" key="2">
    <citation type="journal article" date="2022" name="Arch. Microbiol.">
        <title>Rhodococcus pseudokoreensis sp. nov. isolated from the rhizosphere of young M26 apple rootstocks.</title>
        <authorList>
            <person name="Kampfer P."/>
            <person name="Glaeser S.P."/>
            <person name="Blom J."/>
            <person name="Wolf J."/>
            <person name="Benning S."/>
            <person name="Schloter M."/>
            <person name="Neumann-Schaal M."/>
        </authorList>
    </citation>
    <scope>NUCLEOTIDE SEQUENCE [LARGE SCALE GENOMIC DNA]</scope>
    <source>
        <strain evidence="2 3">R79</strain>
    </source>
</reference>
<proteinExistence type="predicted"/>
<evidence type="ECO:0000256" key="1">
    <source>
        <dbReference type="SAM" id="Coils"/>
    </source>
</evidence>
<gene>
    <name evidence="2" type="ORF">JWS13_10035</name>
</gene>
<name>A0A974W0V8_9NOCA</name>
<dbReference type="RefSeq" id="WP_206005457.1">
    <property type="nucleotide sequence ID" value="NZ_CP070619.1"/>
</dbReference>
<accession>A0A974W0V8</accession>
<reference evidence="2 3" key="1">
    <citation type="journal article" date="2021" name="Microbiol. Resour. Announc.">
        <title>Complete Genome Sequences of Two Rhodococcus sp. Strains with Large and Linear Chromosomes, Isolated from Apple Rhizosphere.</title>
        <authorList>
            <person name="Benning S."/>
            <person name="Brugnone N."/>
            <person name="Siani R."/>
            <person name="Kublik S."/>
            <person name="Schloter M."/>
            <person name="Rad V."/>
        </authorList>
    </citation>
    <scope>NUCLEOTIDE SEQUENCE [LARGE SCALE GENOMIC DNA]</scope>
    <source>
        <strain evidence="2 3">R79</strain>
    </source>
</reference>
<keyword evidence="1" id="KW-0175">Coiled coil</keyword>
<organism evidence="2 3">
    <name type="scientific">Rhodococcus pseudokoreensis</name>
    <dbReference type="NCBI Taxonomy" id="2811421"/>
    <lineage>
        <taxon>Bacteria</taxon>
        <taxon>Bacillati</taxon>
        <taxon>Actinomycetota</taxon>
        <taxon>Actinomycetes</taxon>
        <taxon>Mycobacteriales</taxon>
        <taxon>Nocardiaceae</taxon>
        <taxon>Rhodococcus</taxon>
    </lineage>
</organism>
<protein>
    <submittedName>
        <fullName evidence="2">Uncharacterized protein</fullName>
    </submittedName>
</protein>
<evidence type="ECO:0000313" key="3">
    <source>
        <dbReference type="Proteomes" id="UP000662986"/>
    </source>
</evidence>
<evidence type="ECO:0000313" key="2">
    <source>
        <dbReference type="EMBL" id="QSE88921.1"/>
    </source>
</evidence>